<gene>
    <name evidence="1" type="ORF">FNH04_38845</name>
</gene>
<comment type="caution">
    <text evidence="1">The sequence shown here is derived from an EMBL/GenBank/DDBJ whole genome shotgun (WGS) entry which is preliminary data.</text>
</comment>
<dbReference type="Proteomes" id="UP000326979">
    <property type="component" value="Unassembled WGS sequence"/>
</dbReference>
<dbReference type="OrthoDB" id="3515845at2"/>
<evidence type="ECO:0008006" key="3">
    <source>
        <dbReference type="Google" id="ProtNLM"/>
    </source>
</evidence>
<keyword evidence="2" id="KW-1185">Reference proteome</keyword>
<accession>A0A5N8WEC1</accession>
<evidence type="ECO:0000313" key="1">
    <source>
        <dbReference type="EMBL" id="MPY45649.1"/>
    </source>
</evidence>
<dbReference type="EMBL" id="VJZE01000486">
    <property type="protein sequence ID" value="MPY45649.1"/>
    <property type="molecule type" value="Genomic_DNA"/>
</dbReference>
<sequence>MAGGLVTRAQARYTYYIADLATGAVADELPLYDVTFSTELNEAGEFRGRLALGDPRITVHRPRELTEPGRAGLYVERDGVLVWGGVIWTVRYTSSDRHLEIGAAGFLSYFDHRRVLPAGFDPATTTDLGGVDVPFPEWDQSDIARELVRITQAHPGGDIRVRPASSERSGIVRTLTYPGSQLKSTGEALRELASLEDGPDFLIDVAYGTDGHPVRRLRVGTPRLGQQGTPHVWEYGANLTGYTWPADGSSTASRVFALGAQSDDSQVVAVAEDRTTGRPLTETEVSYVHVGDPAILRSQARSALAAVSAPVVLPELTVRADLEPVLGSYQVGDDATVVIKDVYFPEGTHFDVRITGIQVTPGNDADEEQVQLTVMPFRSTP</sequence>
<protein>
    <recommendedName>
        <fullName evidence="3">DUF5047 domain-containing protein</fullName>
    </recommendedName>
</protein>
<evidence type="ECO:0000313" key="2">
    <source>
        <dbReference type="Proteomes" id="UP000326979"/>
    </source>
</evidence>
<name>A0A5N8WEC1_9ACTN</name>
<reference evidence="1 2" key="1">
    <citation type="submission" date="2019-07" db="EMBL/GenBank/DDBJ databases">
        <title>New species of Amycolatopsis and Streptomyces.</title>
        <authorList>
            <person name="Duangmal K."/>
            <person name="Teo W.F.A."/>
            <person name="Lipun K."/>
        </authorList>
    </citation>
    <scope>NUCLEOTIDE SEQUENCE [LARGE SCALE GENOMIC DNA]</scope>
    <source>
        <strain evidence="1 2">TISTR 2346</strain>
    </source>
</reference>
<organism evidence="1 2">
    <name type="scientific">Streptomyces phyllanthi</name>
    <dbReference type="NCBI Taxonomy" id="1803180"/>
    <lineage>
        <taxon>Bacteria</taxon>
        <taxon>Bacillati</taxon>
        <taxon>Actinomycetota</taxon>
        <taxon>Actinomycetes</taxon>
        <taxon>Kitasatosporales</taxon>
        <taxon>Streptomycetaceae</taxon>
        <taxon>Streptomyces</taxon>
    </lineage>
</organism>
<dbReference type="AlphaFoldDB" id="A0A5N8WEC1"/>
<proteinExistence type="predicted"/>